<gene>
    <name evidence="1" type="ORF">ALC62_12805</name>
</gene>
<dbReference type="AlphaFoldDB" id="A0A151IAL3"/>
<dbReference type="EMBL" id="KQ978192">
    <property type="protein sequence ID" value="KYM96541.1"/>
    <property type="molecule type" value="Genomic_DNA"/>
</dbReference>
<sequence length="169" mass="19769">MGLAAASLTVRETRGHATLEDRLNQRFGRVFVDYLVVARLIERIIESEDLVLKIFRKIDFGLWLVYYHLILARYADHINLLAHMLFLIKWTFPYAHSDLMIFHSVSLPQRPEFYAVLIFSAEREGRGEEDVCPLAMIIAESHRTWKDRKNDSPSAVFSFTIARREQARM</sequence>
<keyword evidence="2" id="KW-1185">Reference proteome</keyword>
<protein>
    <submittedName>
        <fullName evidence="1">Uncharacterized protein</fullName>
    </submittedName>
</protein>
<evidence type="ECO:0000313" key="1">
    <source>
        <dbReference type="EMBL" id="KYM96541.1"/>
    </source>
</evidence>
<reference evidence="1 2" key="1">
    <citation type="submission" date="2016-03" db="EMBL/GenBank/DDBJ databases">
        <title>Cyphomyrmex costatus WGS genome.</title>
        <authorList>
            <person name="Nygaard S."/>
            <person name="Hu H."/>
            <person name="Boomsma J."/>
            <person name="Zhang G."/>
        </authorList>
    </citation>
    <scope>NUCLEOTIDE SEQUENCE [LARGE SCALE GENOMIC DNA]</scope>
    <source>
        <strain evidence="1">MS0001</strain>
        <tissue evidence="1">Whole body</tissue>
    </source>
</reference>
<evidence type="ECO:0000313" key="2">
    <source>
        <dbReference type="Proteomes" id="UP000078542"/>
    </source>
</evidence>
<dbReference type="Proteomes" id="UP000078542">
    <property type="component" value="Unassembled WGS sequence"/>
</dbReference>
<name>A0A151IAL3_9HYME</name>
<accession>A0A151IAL3</accession>
<proteinExistence type="predicted"/>
<organism evidence="1 2">
    <name type="scientific">Cyphomyrmex costatus</name>
    <dbReference type="NCBI Taxonomy" id="456900"/>
    <lineage>
        <taxon>Eukaryota</taxon>
        <taxon>Metazoa</taxon>
        <taxon>Ecdysozoa</taxon>
        <taxon>Arthropoda</taxon>
        <taxon>Hexapoda</taxon>
        <taxon>Insecta</taxon>
        <taxon>Pterygota</taxon>
        <taxon>Neoptera</taxon>
        <taxon>Endopterygota</taxon>
        <taxon>Hymenoptera</taxon>
        <taxon>Apocrita</taxon>
        <taxon>Aculeata</taxon>
        <taxon>Formicoidea</taxon>
        <taxon>Formicidae</taxon>
        <taxon>Myrmicinae</taxon>
        <taxon>Cyphomyrmex</taxon>
    </lineage>
</organism>